<keyword evidence="3" id="KW-0808">Transferase</keyword>
<keyword evidence="9" id="KW-1185">Reference proteome</keyword>
<dbReference type="Proteomes" id="UP001525890">
    <property type="component" value="Unassembled WGS sequence"/>
</dbReference>
<dbReference type="EC" id="2.1.1.72" evidence="1"/>
<keyword evidence="4" id="KW-0949">S-adenosyl-L-methionine</keyword>
<dbReference type="PRINTS" id="PR00507">
    <property type="entry name" value="N12N6MTFRASE"/>
</dbReference>
<dbReference type="InterPro" id="IPR050953">
    <property type="entry name" value="N4_N6_ade-DNA_methylase"/>
</dbReference>
<comment type="catalytic activity">
    <reaction evidence="5">
        <text>a 2'-deoxyadenosine in DNA + S-adenosyl-L-methionine = an N(6)-methyl-2'-deoxyadenosine in DNA + S-adenosyl-L-homocysteine + H(+)</text>
        <dbReference type="Rhea" id="RHEA:15197"/>
        <dbReference type="Rhea" id="RHEA-COMP:12418"/>
        <dbReference type="Rhea" id="RHEA-COMP:12419"/>
        <dbReference type="ChEBI" id="CHEBI:15378"/>
        <dbReference type="ChEBI" id="CHEBI:57856"/>
        <dbReference type="ChEBI" id="CHEBI:59789"/>
        <dbReference type="ChEBI" id="CHEBI:90615"/>
        <dbReference type="ChEBI" id="CHEBI:90616"/>
        <dbReference type="EC" id="2.1.1.72"/>
    </reaction>
</comment>
<evidence type="ECO:0000256" key="5">
    <source>
        <dbReference type="ARBA" id="ARBA00047942"/>
    </source>
</evidence>
<gene>
    <name evidence="8" type="ORF">NG799_19175</name>
</gene>
<feature type="domain" description="Type II methyltransferase M.TaqI-like" evidence="7">
    <location>
        <begin position="731"/>
        <end position="1005"/>
    </location>
</feature>
<evidence type="ECO:0000256" key="1">
    <source>
        <dbReference type="ARBA" id="ARBA00011900"/>
    </source>
</evidence>
<evidence type="ECO:0000259" key="7">
    <source>
        <dbReference type="Pfam" id="PF07669"/>
    </source>
</evidence>
<name>A0ABT2MUK6_9CYAN</name>
<dbReference type="RefSeq" id="WP_368007952.1">
    <property type="nucleotide sequence ID" value="NZ_JAMXFF010000031.1"/>
</dbReference>
<dbReference type="InterPro" id="IPR029063">
    <property type="entry name" value="SAM-dependent_MTases_sf"/>
</dbReference>
<evidence type="ECO:0000313" key="9">
    <source>
        <dbReference type="Proteomes" id="UP001525890"/>
    </source>
</evidence>
<proteinExistence type="predicted"/>
<protein>
    <recommendedName>
        <fullName evidence="1">site-specific DNA-methyltransferase (adenine-specific)</fullName>
        <ecNumber evidence="1">2.1.1.72</ecNumber>
    </recommendedName>
</protein>
<evidence type="ECO:0000256" key="3">
    <source>
        <dbReference type="ARBA" id="ARBA00022679"/>
    </source>
</evidence>
<accession>A0ABT2MUK6</accession>
<dbReference type="PANTHER" id="PTHR33841">
    <property type="entry name" value="DNA METHYLTRANSFERASE YEEA-RELATED"/>
    <property type="match status" value="1"/>
</dbReference>
<dbReference type="SUPFAM" id="SSF53335">
    <property type="entry name" value="S-adenosyl-L-methionine-dependent methyltransferases"/>
    <property type="match status" value="1"/>
</dbReference>
<dbReference type="EMBL" id="JAMXFF010000031">
    <property type="protein sequence ID" value="MCT7968435.1"/>
    <property type="molecule type" value="Genomic_DNA"/>
</dbReference>
<comment type="caution">
    <text evidence="8">The sequence shown here is derived from an EMBL/GenBank/DDBJ whole genome shotgun (WGS) entry which is preliminary data.</text>
</comment>
<reference evidence="8 9" key="1">
    <citation type="journal article" date="2022" name="Front. Microbiol.">
        <title>High genomic differentiation and limited gene flow indicate recent cryptic speciation within the genus Laspinema (cyanobacteria).</title>
        <authorList>
            <person name="Stanojkovic A."/>
            <person name="Skoupy S."/>
            <person name="Skaloud P."/>
            <person name="Dvorak P."/>
        </authorList>
    </citation>
    <scope>NUCLEOTIDE SEQUENCE [LARGE SCALE GENOMIC DNA]</scope>
    <source>
        <strain evidence="8 9">D2a</strain>
    </source>
</reference>
<evidence type="ECO:0000256" key="6">
    <source>
        <dbReference type="SAM" id="MobiDB-lite"/>
    </source>
</evidence>
<feature type="compositionally biased region" description="Polar residues" evidence="6">
    <location>
        <begin position="1678"/>
        <end position="1690"/>
    </location>
</feature>
<dbReference type="PANTHER" id="PTHR33841:SF1">
    <property type="entry name" value="DNA METHYLTRANSFERASE A"/>
    <property type="match status" value="1"/>
</dbReference>
<evidence type="ECO:0000256" key="4">
    <source>
        <dbReference type="ARBA" id="ARBA00022691"/>
    </source>
</evidence>
<feature type="compositionally biased region" description="Acidic residues" evidence="6">
    <location>
        <begin position="478"/>
        <end position="516"/>
    </location>
</feature>
<evidence type="ECO:0000256" key="2">
    <source>
        <dbReference type="ARBA" id="ARBA00022603"/>
    </source>
</evidence>
<dbReference type="InterPro" id="IPR011639">
    <property type="entry name" value="MethylTrfase_TaqI-like_dom"/>
</dbReference>
<feature type="domain" description="Type II methyltransferase M.TaqI-like" evidence="7">
    <location>
        <begin position="1095"/>
        <end position="1161"/>
    </location>
</feature>
<keyword evidence="2" id="KW-0489">Methyltransferase</keyword>
<feature type="region of interest" description="Disordered" evidence="6">
    <location>
        <begin position="469"/>
        <end position="516"/>
    </location>
</feature>
<dbReference type="Gene3D" id="3.40.50.150">
    <property type="entry name" value="Vaccinia Virus protein VP39"/>
    <property type="match status" value="2"/>
</dbReference>
<sequence>MIATVSPTPTDENYQWWSALKHGGLLVAPSKLPEFFDSRLSALPGYVEDRLRRDVTQCDPSDRDRFNRLCDTVLEDVLSLPKTQWIKALDSSWSQRAITGEAIKPKRVWVHHQGMVLPLFEAEASRLGIGKGRREVSRVLEWLRKADHKIALLTNGRQWRLIYAGVDYDAWCEWDIDLWFEEGKPGLQVTALRLLLGREALEPPQPNTPCPLIQAIQASRQVQAELSGDLGERVRKAVELLIRETGVKIEDSQIPNREIYIAANRVIMRCVVILFAEARNLLPRENPIYHESYGIQGLRERLTREAGGRAGERLRNSFSAWPRLLSLFRLVYSGSAHPELIVPRYGGKLFIPGDSFASDPIVRALAIFENPAHSPSDAMVYRMLELLTRSKVKVRQGRRSTWVEAPVDFSGLSSEYIGILYEGLLDFELRQVPANNPILFLNLGDRPALPLQRLEEMDDKALKALVEKLKEKSKPSTSEDEQDIEEEAEVEETDESEVEANDDDEEADPDVEVDDQQGDRALELRQRAKTWAVRAVQVGTLVPKPRSKKAEARAEYENAVETMANRLIIEVLLPGEWFLVRWGGTRKGSGTFYTRPQLAVPTVRRTLLPLAYNPPVDAAGKPDEKAPAAQWHPKTPQEILDLKVCDPACGSGSFLIAALGFLTDALYESLFYHGWLAQDPITQKLRVAIAADAIPQWFAECVKDLPLTLDHPGEETSFSRHKLKRYVVERCIYGVDIDALAVELARLSLWVETMDKSLPFSFLDHKIKCGNSLVGCWFDQFQDYPVMAWERDAGDVNHDKFVHHYREYVAKSGKKKGEFQQKGDKWTQGIKDTRNSCVKNELKTLLETLDPSKSRLEFPDFPFQKLPEAIHDEAVGIFQEWHNLPIDYDSEEKKENEYEHKFRQNQAIQQLKQAFDSWCAVWFWPGDELEIAPTPKHFFNPTPEMAQRVAELAQQYQFFHWELEFPDVFAGFDDGFIAIIGNPPWEIQKPNSMEFFSNIDPLYRTYGKQEALEKQIEYFQNDLQSEKSWLLYCDKMKALSNWTKNVGFPFGDPEESGGKFSLSRSSNDSDFLHELWRQRRQQHIGYADKRHPFRYQGSADINTYKMFCELGHILLKNGGRLSLIVPSGLYSDKGTGDLRNLFLNRCQWTHLYAFQNERFVFSAIHHSYKMVMFTIVKGGSTEAIATRFRLGPGDSPTAQELETDILGDRHYLSVAASEIRKFSPNTGALLEIRSDRDLAILEKMYDNGVLLGDDSPEGWGIQYAREFDMTNDSKLFPPRPQWEAKGYRADEYGHWLKGNWQPYHGSPSILQRPEGLILSVDGTNAIHVNEVEDVALPLYEGRMIGQFDFSEKGWVSGKGRTAVWRDIPWNQKVIEPQYLIGIINFKTHSKCPFVTKAAHMRIGSSTNTRSSICSGLKNVATGDTATIFWTNNLQITLALSCILNSFTFDSLMRFRLGGLHLDYHVFEPNALPNKDKLTKNKNFYMLILSVNMPSVKFSDTWHIFTDKEITAAWKKLWALSKYERLRLRCILDAVVAELYGLDIEDFTWILRDCDYPTAQVCNKAFARTLEPKGFWRVDKDKDPELRHTVLSQIAFHELKRLGLETFLNLNDGEGWMLPETVRLADYGLGHDTRAEEPQPVAARLGERFLPCQLEGSVEESWQECERHADNLRRLLGDTPQTFTQGSNTADETQDTPRQTDKLPSDPDYVPPTDMFGNPLDVDLFGNIIEPKPKRNRR</sequence>
<evidence type="ECO:0000313" key="8">
    <source>
        <dbReference type="EMBL" id="MCT7968435.1"/>
    </source>
</evidence>
<dbReference type="Pfam" id="PF07669">
    <property type="entry name" value="Eco57I"/>
    <property type="match status" value="2"/>
</dbReference>
<organism evidence="8 9">
    <name type="scientific">Laspinema palackyanum D2a</name>
    <dbReference type="NCBI Taxonomy" id="2953684"/>
    <lineage>
        <taxon>Bacteria</taxon>
        <taxon>Bacillati</taxon>
        <taxon>Cyanobacteriota</taxon>
        <taxon>Cyanophyceae</taxon>
        <taxon>Oscillatoriophycideae</taxon>
        <taxon>Oscillatoriales</taxon>
        <taxon>Laspinemataceae</taxon>
        <taxon>Laspinema</taxon>
        <taxon>Laspinema palackyanum</taxon>
    </lineage>
</organism>
<feature type="region of interest" description="Disordered" evidence="6">
    <location>
        <begin position="1677"/>
        <end position="1737"/>
    </location>
</feature>